<dbReference type="GO" id="GO:0005634">
    <property type="term" value="C:nucleus"/>
    <property type="evidence" value="ECO:0007669"/>
    <property type="project" value="TreeGrafter"/>
</dbReference>
<protein>
    <recommendedName>
        <fullName evidence="3">COMM domain-containing protein</fullName>
    </recommendedName>
</protein>
<sequence>MSFSDAAREWRALLQDVNESFVAQHLDSAMQLAVALYCKNDANAEHAASDVSSADQRDFVALSKILHRLIEAAVRGHMTFLLPSEAGAMPQSTSLKTEQEKQQNIVQSLPDAFATRFRLLLETHWSELTQFSSTLALPRLQQSHWSVNAERRILLRLQTSNGETRTIHVPLRQFHQLRHSVASVLQEMNEVESHPMMRLAYMEQSRASVP</sequence>
<accession>A0A225X139</accession>
<dbReference type="PANTHER" id="PTHR15666:SF1">
    <property type="entry name" value="COMM DOMAIN-CONTAINING PROTEIN 5"/>
    <property type="match status" value="1"/>
</dbReference>
<reference evidence="2" key="1">
    <citation type="submission" date="2017-03" db="EMBL/GenBank/DDBJ databases">
        <title>Phytopthora megakarya and P. palmivora, two closely related causual agents of cacao black pod achieved similar genome size and gene model numbers by different mechanisms.</title>
        <authorList>
            <person name="Ali S."/>
            <person name="Shao J."/>
            <person name="Larry D.J."/>
            <person name="Kronmiller B."/>
            <person name="Shen D."/>
            <person name="Strem M.D."/>
            <person name="Melnick R.L."/>
            <person name="Guiltinan M.J."/>
            <person name="Tyler B.M."/>
            <person name="Meinhardt L.W."/>
            <person name="Bailey B.A."/>
        </authorList>
    </citation>
    <scope>NUCLEOTIDE SEQUENCE [LARGE SCALE GENOMIC DNA]</scope>
    <source>
        <strain evidence="2">zdho120</strain>
    </source>
</reference>
<dbReference type="STRING" id="4795.A0A225X139"/>
<evidence type="ECO:0000313" key="2">
    <source>
        <dbReference type="Proteomes" id="UP000198211"/>
    </source>
</evidence>
<dbReference type="OrthoDB" id="203754at2759"/>
<evidence type="ECO:0008006" key="3">
    <source>
        <dbReference type="Google" id="ProtNLM"/>
    </source>
</evidence>
<name>A0A225X139_9STRA</name>
<dbReference type="Proteomes" id="UP000198211">
    <property type="component" value="Unassembled WGS sequence"/>
</dbReference>
<gene>
    <name evidence="1" type="ORF">PHMEG_0001737</name>
</gene>
<dbReference type="PANTHER" id="PTHR15666">
    <property type="entry name" value="COMM DOMAIN CONTAINING PROTEIN 5"/>
    <property type="match status" value="1"/>
</dbReference>
<dbReference type="InterPro" id="IPR037357">
    <property type="entry name" value="COMMD5"/>
</dbReference>
<comment type="caution">
    <text evidence="1">The sequence shown here is derived from an EMBL/GenBank/DDBJ whole genome shotgun (WGS) entry which is preliminary data.</text>
</comment>
<proteinExistence type="predicted"/>
<dbReference type="AlphaFoldDB" id="A0A225X139"/>
<dbReference type="EMBL" id="NBNE01000067">
    <property type="protein sequence ID" value="OWZ23402.1"/>
    <property type="molecule type" value="Genomic_DNA"/>
</dbReference>
<organism evidence="1 2">
    <name type="scientific">Phytophthora megakarya</name>
    <dbReference type="NCBI Taxonomy" id="4795"/>
    <lineage>
        <taxon>Eukaryota</taxon>
        <taxon>Sar</taxon>
        <taxon>Stramenopiles</taxon>
        <taxon>Oomycota</taxon>
        <taxon>Peronosporomycetes</taxon>
        <taxon>Peronosporales</taxon>
        <taxon>Peronosporaceae</taxon>
        <taxon>Phytophthora</taxon>
    </lineage>
</organism>
<evidence type="ECO:0000313" key="1">
    <source>
        <dbReference type="EMBL" id="OWZ23402.1"/>
    </source>
</evidence>
<keyword evidence="2" id="KW-1185">Reference proteome</keyword>